<keyword evidence="2" id="KW-1185">Reference proteome</keyword>
<evidence type="ECO:0000313" key="1">
    <source>
        <dbReference type="EMBL" id="MBW0532671.1"/>
    </source>
</evidence>
<proteinExistence type="predicted"/>
<reference evidence="1" key="1">
    <citation type="submission" date="2021-03" db="EMBL/GenBank/DDBJ databases">
        <title>Draft genome sequence of rust myrtle Austropuccinia psidii MF-1, a brazilian biotype.</title>
        <authorList>
            <person name="Quecine M.C."/>
            <person name="Pachon D.M.R."/>
            <person name="Bonatelli M.L."/>
            <person name="Correr F.H."/>
            <person name="Franceschini L.M."/>
            <person name="Leite T.F."/>
            <person name="Margarido G.R.A."/>
            <person name="Almeida C.A."/>
            <person name="Ferrarezi J.A."/>
            <person name="Labate C.A."/>
        </authorList>
    </citation>
    <scope>NUCLEOTIDE SEQUENCE</scope>
    <source>
        <strain evidence="1">MF-1</strain>
    </source>
</reference>
<comment type="caution">
    <text evidence="1">The sequence shown here is derived from an EMBL/GenBank/DDBJ whole genome shotgun (WGS) entry which is preliminary data.</text>
</comment>
<dbReference type="Proteomes" id="UP000765509">
    <property type="component" value="Unassembled WGS sequence"/>
</dbReference>
<accession>A0A9Q3F957</accession>
<sequence length="137" mass="15542">MEGAVFEVYTDCTALNSLLNMKTTNIHMLRWKIALQEYRGNMNIIYKEVKSHTNADGLSQWPLDSVKSNPAYDTEVAARIPSHFMEIDRKKNFKFSEWAPESGTFDSGNTEAEGTETPILLISSTKLQIEFFSAVLK</sequence>
<organism evidence="1 2">
    <name type="scientific">Austropuccinia psidii MF-1</name>
    <dbReference type="NCBI Taxonomy" id="1389203"/>
    <lineage>
        <taxon>Eukaryota</taxon>
        <taxon>Fungi</taxon>
        <taxon>Dikarya</taxon>
        <taxon>Basidiomycota</taxon>
        <taxon>Pucciniomycotina</taxon>
        <taxon>Pucciniomycetes</taxon>
        <taxon>Pucciniales</taxon>
        <taxon>Sphaerophragmiaceae</taxon>
        <taxon>Austropuccinia</taxon>
    </lineage>
</organism>
<name>A0A9Q3F957_9BASI</name>
<protein>
    <submittedName>
        <fullName evidence="1">Uncharacterized protein</fullName>
    </submittedName>
</protein>
<gene>
    <name evidence="1" type="ORF">O181_072386</name>
</gene>
<dbReference type="AlphaFoldDB" id="A0A9Q3F957"/>
<dbReference type="EMBL" id="AVOT02037921">
    <property type="protein sequence ID" value="MBW0532671.1"/>
    <property type="molecule type" value="Genomic_DNA"/>
</dbReference>
<evidence type="ECO:0000313" key="2">
    <source>
        <dbReference type="Proteomes" id="UP000765509"/>
    </source>
</evidence>